<gene>
    <name evidence="2" type="ORF">PGLA2088_LOCUS3406</name>
</gene>
<evidence type="ECO:0000256" key="1">
    <source>
        <dbReference type="SAM" id="MobiDB-lite"/>
    </source>
</evidence>
<feature type="compositionally biased region" description="Basic and acidic residues" evidence="1">
    <location>
        <begin position="467"/>
        <end position="480"/>
    </location>
</feature>
<feature type="compositionally biased region" description="Acidic residues" evidence="1">
    <location>
        <begin position="1"/>
        <end position="20"/>
    </location>
</feature>
<feature type="region of interest" description="Disordered" evidence="1">
    <location>
        <begin position="467"/>
        <end position="541"/>
    </location>
</feature>
<feature type="compositionally biased region" description="Basic and acidic residues" evidence="1">
    <location>
        <begin position="70"/>
        <end position="80"/>
    </location>
</feature>
<protein>
    <submittedName>
        <fullName evidence="2">Uncharacterized protein</fullName>
    </submittedName>
</protein>
<feature type="compositionally biased region" description="Acidic residues" evidence="1">
    <location>
        <begin position="882"/>
        <end position="893"/>
    </location>
</feature>
<evidence type="ECO:0000313" key="3">
    <source>
        <dbReference type="Proteomes" id="UP000626109"/>
    </source>
</evidence>
<feature type="region of interest" description="Disordered" evidence="1">
    <location>
        <begin position="181"/>
        <end position="201"/>
    </location>
</feature>
<feature type="region of interest" description="Disordered" evidence="1">
    <location>
        <begin position="746"/>
        <end position="769"/>
    </location>
</feature>
<feature type="compositionally biased region" description="Basic and acidic residues" evidence="1">
    <location>
        <begin position="91"/>
        <end position="101"/>
    </location>
</feature>
<name>A0A813I2U6_POLGL</name>
<feature type="region of interest" description="Disordered" evidence="1">
    <location>
        <begin position="670"/>
        <end position="706"/>
    </location>
</feature>
<dbReference type="Proteomes" id="UP000626109">
    <property type="component" value="Unassembled WGS sequence"/>
</dbReference>
<feature type="region of interest" description="Disordered" evidence="1">
    <location>
        <begin position="841"/>
        <end position="862"/>
    </location>
</feature>
<feature type="non-terminal residue" evidence="2">
    <location>
        <position position="1"/>
    </location>
</feature>
<feature type="compositionally biased region" description="Polar residues" evidence="1">
    <location>
        <begin position="107"/>
        <end position="120"/>
    </location>
</feature>
<sequence length="940" mass="102190">MLEADGDDGGDDQEEEEVEEFGAFLVGGSSGSGRRDAPPQDDVASGSLPEVDMVAPMQSDVDQKKRLKDHKADEAEEHQHVQAARRAAGPEARDLPHRKYVAENQRSDNGPQRRSRASNLRSLTELQRATPEQLCQWMRIALVERQSRLLTTSHHSRTCARRMFTIVELWLNAPSNMRELKKSGSARRRSEGTPQGADQHDLLEKDFFLPEAKGWAAKPEEEKLIQGSLNSSMLAPAPGGKWALDQRETNEKTMLEKWKLEWQTLRKAARRNATVDMSKASFGYKALLSKEEMPLDKLKRKRTEKTASMYKDPLSEKKASFLQLFALMYDGGNDVIPDARAMLCRKATSADSIQNGRGAVSSLTWVGIFSVAPGLACEPNVYLCRFRQDMTKVHQICVAMNGQLLGLGVVPVGWAWAALFDKSWFKDCSNALMEASPAVPPNQNRPVVWSGYIHGFNINLKERGLTAEERHPDGGPHRQFENAVDGSSGHDPSHGGGPANETGLPSTNGGCLGSGGSRCETSASQGQREEGTSAPRGGRVAFAEDSKELARKGFEYENSYFPGLGIAQEMRAIIRVSFSMQFPETQASLKVLYQRALFPGWSGWAVKCASTCLLAAAKLGPCTSGRTGFSPVPCLAGRMQLRGTLPTLGQCSEKLAALFSVARPVTIVPASSASSSRGEQQSLSKTPSTTSAAKPSTASSAASSAAGRSIGQRLRASLGGLFLEKCKPIHRKVGKQRPSCLVVQATRDQRAPKHRKVGKQRPSFLPPCLSSSKAASLQADSRGVKLGKSGKLVTALLAPSCRQQPAEVERTPVKAVAAAAAVPAAIRGSGSQVIHQQLEVESPEAIQSEKRKRSAQQSRITAEQAKPILKRVSLKAPKNEEDNYELSDMEEDANGDRIEPNRTGKRIPAWSVNFAQLAKAQENINPDSIFGCRVPAIDLE</sequence>
<feature type="region of interest" description="Disordered" evidence="1">
    <location>
        <begin position="1"/>
        <end position="120"/>
    </location>
</feature>
<dbReference type="EMBL" id="CAJNNW010002936">
    <property type="protein sequence ID" value="CAE8644845.1"/>
    <property type="molecule type" value="Genomic_DNA"/>
</dbReference>
<comment type="caution">
    <text evidence="2">The sequence shown here is derived from an EMBL/GenBank/DDBJ whole genome shotgun (WGS) entry which is preliminary data.</text>
</comment>
<evidence type="ECO:0000313" key="2">
    <source>
        <dbReference type="EMBL" id="CAE8644845.1"/>
    </source>
</evidence>
<proteinExistence type="predicted"/>
<feature type="region of interest" description="Disordered" evidence="1">
    <location>
        <begin position="879"/>
        <end position="903"/>
    </location>
</feature>
<organism evidence="2 3">
    <name type="scientific">Polarella glacialis</name>
    <name type="common">Dinoflagellate</name>
    <dbReference type="NCBI Taxonomy" id="89957"/>
    <lineage>
        <taxon>Eukaryota</taxon>
        <taxon>Sar</taxon>
        <taxon>Alveolata</taxon>
        <taxon>Dinophyceae</taxon>
        <taxon>Suessiales</taxon>
        <taxon>Suessiaceae</taxon>
        <taxon>Polarella</taxon>
    </lineage>
</organism>
<dbReference type="AlphaFoldDB" id="A0A813I2U6"/>
<accession>A0A813I2U6</accession>
<feature type="compositionally biased region" description="Low complexity" evidence="1">
    <location>
        <begin position="684"/>
        <end position="706"/>
    </location>
</feature>
<reference evidence="2" key="1">
    <citation type="submission" date="2021-02" db="EMBL/GenBank/DDBJ databases">
        <authorList>
            <person name="Dougan E. K."/>
            <person name="Rhodes N."/>
            <person name="Thang M."/>
            <person name="Chan C."/>
        </authorList>
    </citation>
    <scope>NUCLEOTIDE SEQUENCE</scope>
</reference>